<dbReference type="GO" id="GO:0003677">
    <property type="term" value="F:DNA binding"/>
    <property type="evidence" value="ECO:0007669"/>
    <property type="project" value="UniProtKB-UniRule"/>
</dbReference>
<organism evidence="4 5">
    <name type="scientific">Nocardia terpenica</name>
    <dbReference type="NCBI Taxonomy" id="455432"/>
    <lineage>
        <taxon>Bacteria</taxon>
        <taxon>Bacillati</taxon>
        <taxon>Actinomycetota</taxon>
        <taxon>Actinomycetes</taxon>
        <taxon>Mycobacteriales</taxon>
        <taxon>Nocardiaceae</taxon>
        <taxon>Nocardia</taxon>
    </lineage>
</organism>
<dbReference type="Gene3D" id="1.10.357.10">
    <property type="entry name" value="Tetracycline Repressor, domain 2"/>
    <property type="match status" value="1"/>
</dbReference>
<gene>
    <name evidence="4" type="ORF">F6W96_15615</name>
</gene>
<dbReference type="Proteomes" id="UP000500953">
    <property type="component" value="Chromosome"/>
</dbReference>
<dbReference type="RefSeq" id="WP_167486783.1">
    <property type="nucleotide sequence ID" value="NZ_CP046173.1"/>
</dbReference>
<dbReference type="Pfam" id="PF00440">
    <property type="entry name" value="TetR_N"/>
    <property type="match status" value="1"/>
</dbReference>
<name>A0A6G9Z2A1_9NOCA</name>
<protein>
    <submittedName>
        <fullName evidence="4">TetR family transcriptional regulator</fullName>
    </submittedName>
</protein>
<sequence>MRRTQQERREATIAKLFDAAIATLDELGYARTSASTITARAEMSYGALFRHFPTMSEFMAAVARETVRRNNELIIDLARARGGTGVETLLTVAREMVTHPCHNAIIELTVAARTDERLRDAMRHTMADVGSAMIDTAAHIVGPELDLDDREFATLVFILADLFDNEALQHPLRAPYPEIYERRIPLLLRMLKSLSPQADTTDR</sequence>
<accession>A0A6G9Z2A1</accession>
<evidence type="ECO:0000313" key="4">
    <source>
        <dbReference type="EMBL" id="QIS19497.1"/>
    </source>
</evidence>
<proteinExistence type="predicted"/>
<evidence type="ECO:0000313" key="5">
    <source>
        <dbReference type="Proteomes" id="UP000500953"/>
    </source>
</evidence>
<dbReference type="AlphaFoldDB" id="A0A6G9Z2A1"/>
<evidence type="ECO:0000256" key="1">
    <source>
        <dbReference type="ARBA" id="ARBA00023125"/>
    </source>
</evidence>
<keyword evidence="1 2" id="KW-0238">DNA-binding</keyword>
<feature type="domain" description="HTH tetR-type" evidence="3">
    <location>
        <begin position="10"/>
        <end position="70"/>
    </location>
</feature>
<dbReference type="PROSITE" id="PS50977">
    <property type="entry name" value="HTH_TETR_2"/>
    <property type="match status" value="1"/>
</dbReference>
<dbReference type="InterPro" id="IPR001647">
    <property type="entry name" value="HTH_TetR"/>
</dbReference>
<evidence type="ECO:0000256" key="2">
    <source>
        <dbReference type="PROSITE-ProRule" id="PRU00335"/>
    </source>
</evidence>
<dbReference type="EMBL" id="CP046173">
    <property type="protein sequence ID" value="QIS19497.1"/>
    <property type="molecule type" value="Genomic_DNA"/>
</dbReference>
<dbReference type="SUPFAM" id="SSF46689">
    <property type="entry name" value="Homeodomain-like"/>
    <property type="match status" value="1"/>
</dbReference>
<reference evidence="4 5" key="1">
    <citation type="journal article" date="2019" name="ACS Chem. Biol.">
        <title>Identification and Mobilization of a Cryptic Antibiotic Biosynthesis Gene Locus from a Human-Pathogenic Nocardia Isolate.</title>
        <authorList>
            <person name="Herisse M."/>
            <person name="Ishida K."/>
            <person name="Porter J.L."/>
            <person name="Howden B."/>
            <person name="Hertweck C."/>
            <person name="Stinear T.P."/>
            <person name="Pidot S.J."/>
        </authorList>
    </citation>
    <scope>NUCLEOTIDE SEQUENCE [LARGE SCALE GENOMIC DNA]</scope>
    <source>
        <strain evidence="4 5">AUSMDU00012715</strain>
    </source>
</reference>
<evidence type="ECO:0000259" key="3">
    <source>
        <dbReference type="PROSITE" id="PS50977"/>
    </source>
</evidence>
<dbReference type="InterPro" id="IPR009057">
    <property type="entry name" value="Homeodomain-like_sf"/>
</dbReference>
<feature type="DNA-binding region" description="H-T-H motif" evidence="2">
    <location>
        <begin position="33"/>
        <end position="52"/>
    </location>
</feature>